<dbReference type="SUPFAM" id="SSF52540">
    <property type="entry name" value="P-loop containing nucleoside triphosphate hydrolases"/>
    <property type="match status" value="1"/>
</dbReference>
<dbReference type="Proteomes" id="UP000593567">
    <property type="component" value="Unassembled WGS sequence"/>
</dbReference>
<dbReference type="InterPro" id="IPR001752">
    <property type="entry name" value="Kinesin_motor_dom"/>
</dbReference>
<dbReference type="InterPro" id="IPR036961">
    <property type="entry name" value="Kinesin_motor_dom_sf"/>
</dbReference>
<dbReference type="GO" id="GO:0005634">
    <property type="term" value="C:nucleus"/>
    <property type="evidence" value="ECO:0007669"/>
    <property type="project" value="TreeGrafter"/>
</dbReference>
<evidence type="ECO:0000256" key="4">
    <source>
        <dbReference type="ARBA" id="ARBA00022840"/>
    </source>
</evidence>
<dbReference type="GO" id="GO:0008017">
    <property type="term" value="F:microtubule binding"/>
    <property type="evidence" value="ECO:0007669"/>
    <property type="project" value="InterPro"/>
</dbReference>
<evidence type="ECO:0000313" key="9">
    <source>
        <dbReference type="EMBL" id="KAF6017045.1"/>
    </source>
</evidence>
<comment type="caution">
    <text evidence="9">The sequence shown here is derived from an EMBL/GenBank/DDBJ whole genome shotgun (WGS) entry which is preliminary data.</text>
</comment>
<dbReference type="PANTHER" id="PTHR47970:SF12">
    <property type="entry name" value="KINESIN FAMILY MEMBER 11"/>
    <property type="match status" value="1"/>
</dbReference>
<reference evidence="9" key="1">
    <citation type="submission" date="2020-06" db="EMBL/GenBank/DDBJ databases">
        <title>Draft genome of Bugula neritina, a colonial animal packing powerful symbionts and potential medicines.</title>
        <authorList>
            <person name="Rayko M."/>
        </authorList>
    </citation>
    <scope>NUCLEOTIDE SEQUENCE [LARGE SCALE GENOMIC DNA]</scope>
    <source>
        <strain evidence="9">Kwan_BN1</strain>
    </source>
</reference>
<dbReference type="AlphaFoldDB" id="A0A7J7ITA3"/>
<dbReference type="GO" id="GO:0007018">
    <property type="term" value="P:microtubule-based movement"/>
    <property type="evidence" value="ECO:0007669"/>
    <property type="project" value="InterPro"/>
</dbReference>
<name>A0A7J7ITA3_BUGNE</name>
<keyword evidence="6" id="KW-0206">Cytoskeleton</keyword>
<evidence type="ECO:0000256" key="3">
    <source>
        <dbReference type="ARBA" id="ARBA00022741"/>
    </source>
</evidence>
<organism evidence="9 10">
    <name type="scientific">Bugula neritina</name>
    <name type="common">Brown bryozoan</name>
    <name type="synonym">Sertularia neritina</name>
    <dbReference type="NCBI Taxonomy" id="10212"/>
    <lineage>
        <taxon>Eukaryota</taxon>
        <taxon>Metazoa</taxon>
        <taxon>Spiralia</taxon>
        <taxon>Lophotrochozoa</taxon>
        <taxon>Bryozoa</taxon>
        <taxon>Gymnolaemata</taxon>
        <taxon>Cheilostomatida</taxon>
        <taxon>Flustrina</taxon>
        <taxon>Buguloidea</taxon>
        <taxon>Bugulidae</taxon>
        <taxon>Bugula</taxon>
    </lineage>
</organism>
<dbReference type="OrthoDB" id="3176171at2759"/>
<dbReference type="GO" id="GO:0008574">
    <property type="term" value="F:plus-end-directed microtubule motor activity"/>
    <property type="evidence" value="ECO:0007669"/>
    <property type="project" value="TreeGrafter"/>
</dbReference>
<dbReference type="InterPro" id="IPR027417">
    <property type="entry name" value="P-loop_NTPase"/>
</dbReference>
<keyword evidence="4" id="KW-0067">ATP-binding</keyword>
<accession>A0A7J7ITA3</accession>
<dbReference type="GO" id="GO:0072686">
    <property type="term" value="C:mitotic spindle"/>
    <property type="evidence" value="ECO:0007669"/>
    <property type="project" value="TreeGrafter"/>
</dbReference>
<evidence type="ECO:0000256" key="1">
    <source>
        <dbReference type="ARBA" id="ARBA00004245"/>
    </source>
</evidence>
<dbReference type="PANTHER" id="PTHR47970">
    <property type="entry name" value="KINESIN-LIKE PROTEIN KIF11"/>
    <property type="match status" value="1"/>
</dbReference>
<evidence type="ECO:0000313" key="10">
    <source>
        <dbReference type="Proteomes" id="UP000593567"/>
    </source>
</evidence>
<sequence>MEGEQSAEHLCWEEDPMTGIVPRSVALLFETLESMDCEFSMRVSYLELYNKELVDLVGITGCDSKIRIYEDASRKGSVVIHGLEDMVVRNTHEVDDIKNRGSQKRQTASTKLNARSSRSIAVFTIMTHLKESYTWLI</sequence>
<dbReference type="GO" id="GO:0090307">
    <property type="term" value="P:mitotic spindle assembly"/>
    <property type="evidence" value="ECO:0007669"/>
    <property type="project" value="TreeGrafter"/>
</dbReference>
<keyword evidence="2" id="KW-0963">Cytoplasm</keyword>
<dbReference type="Gene3D" id="3.40.850.10">
    <property type="entry name" value="Kinesin motor domain"/>
    <property type="match status" value="1"/>
</dbReference>
<gene>
    <name evidence="9" type="ORF">EB796_024645</name>
</gene>
<evidence type="ECO:0000256" key="7">
    <source>
        <dbReference type="PROSITE-ProRule" id="PRU00283"/>
    </source>
</evidence>
<keyword evidence="3" id="KW-0547">Nucleotide-binding</keyword>
<evidence type="ECO:0000256" key="6">
    <source>
        <dbReference type="ARBA" id="ARBA00023212"/>
    </source>
</evidence>
<comment type="subcellular location">
    <subcellularLocation>
        <location evidence="1">Cytoplasm</location>
        <location evidence="1">Cytoskeleton</location>
    </subcellularLocation>
</comment>
<dbReference type="GO" id="GO:0005876">
    <property type="term" value="C:spindle microtubule"/>
    <property type="evidence" value="ECO:0007669"/>
    <property type="project" value="TreeGrafter"/>
</dbReference>
<comment type="caution">
    <text evidence="7">Lacks conserved residue(s) required for the propagation of feature annotation.</text>
</comment>
<evidence type="ECO:0000259" key="8">
    <source>
        <dbReference type="PROSITE" id="PS50067"/>
    </source>
</evidence>
<dbReference type="PROSITE" id="PS50067">
    <property type="entry name" value="KINESIN_MOTOR_2"/>
    <property type="match status" value="1"/>
</dbReference>
<evidence type="ECO:0000256" key="2">
    <source>
        <dbReference type="ARBA" id="ARBA00022490"/>
    </source>
</evidence>
<proteinExistence type="inferred from homology"/>
<dbReference type="Pfam" id="PF00225">
    <property type="entry name" value="Kinesin"/>
    <property type="match status" value="1"/>
</dbReference>
<dbReference type="InterPro" id="IPR047149">
    <property type="entry name" value="KIF11-like"/>
</dbReference>
<feature type="domain" description="Kinesin motor" evidence="8">
    <location>
        <begin position="1"/>
        <end position="137"/>
    </location>
</feature>
<dbReference type="GO" id="GO:0051231">
    <property type="term" value="P:spindle elongation"/>
    <property type="evidence" value="ECO:0007669"/>
    <property type="project" value="TreeGrafter"/>
</dbReference>
<keyword evidence="10" id="KW-1185">Reference proteome</keyword>
<comment type="similarity">
    <text evidence="7">Belongs to the TRAFAC class myosin-kinesin ATPase superfamily. Kinesin family.</text>
</comment>
<dbReference type="GO" id="GO:0005524">
    <property type="term" value="F:ATP binding"/>
    <property type="evidence" value="ECO:0007669"/>
    <property type="project" value="UniProtKB-KW"/>
</dbReference>
<evidence type="ECO:0000256" key="5">
    <source>
        <dbReference type="ARBA" id="ARBA00023175"/>
    </source>
</evidence>
<dbReference type="EMBL" id="VXIV02003438">
    <property type="protein sequence ID" value="KAF6017045.1"/>
    <property type="molecule type" value="Genomic_DNA"/>
</dbReference>
<protein>
    <submittedName>
        <fullName evidence="9">KIF11</fullName>
    </submittedName>
</protein>
<keyword evidence="5" id="KW-0505">Motor protein</keyword>